<evidence type="ECO:0000256" key="3">
    <source>
        <dbReference type="PIRSR" id="PIRSR617939-2"/>
    </source>
</evidence>
<dbReference type="AlphaFoldDB" id="A0A3P8NT01"/>
<reference evidence="4" key="4">
    <citation type="submission" date="2025-09" db="UniProtKB">
        <authorList>
            <consortium name="Ensembl"/>
        </authorList>
    </citation>
    <scope>IDENTIFICATION</scope>
</reference>
<dbReference type="GO" id="GO:0003839">
    <property type="term" value="F:gamma-glutamylcyclotransferase activity"/>
    <property type="evidence" value="ECO:0007669"/>
    <property type="project" value="InterPro"/>
</dbReference>
<dbReference type="InterPro" id="IPR013024">
    <property type="entry name" value="GGCT-like"/>
</dbReference>
<dbReference type="SUPFAM" id="SSF110857">
    <property type="entry name" value="Gamma-glutamyl cyclotransferase-like"/>
    <property type="match status" value="1"/>
</dbReference>
<keyword evidence="5" id="KW-1185">Reference proteome</keyword>
<organism evidence="4 5">
    <name type="scientific">Astatotilapia calliptera</name>
    <name type="common">Eastern happy</name>
    <name type="synonym">Chromis callipterus</name>
    <dbReference type="NCBI Taxonomy" id="8154"/>
    <lineage>
        <taxon>Eukaryota</taxon>
        <taxon>Metazoa</taxon>
        <taxon>Chordata</taxon>
        <taxon>Craniata</taxon>
        <taxon>Vertebrata</taxon>
        <taxon>Euteleostomi</taxon>
        <taxon>Actinopterygii</taxon>
        <taxon>Neopterygii</taxon>
        <taxon>Teleostei</taxon>
        <taxon>Neoteleostei</taxon>
        <taxon>Acanthomorphata</taxon>
        <taxon>Ovalentaria</taxon>
        <taxon>Cichlomorphae</taxon>
        <taxon>Cichliformes</taxon>
        <taxon>Cichlidae</taxon>
        <taxon>African cichlids</taxon>
        <taxon>Pseudocrenilabrinae</taxon>
        <taxon>Haplochromini</taxon>
        <taxon>Astatotilapia</taxon>
    </lineage>
</organism>
<dbReference type="STRING" id="8154.ENSACLP00000007864"/>
<reference evidence="5" key="2">
    <citation type="submission" date="2023-03" db="EMBL/GenBank/DDBJ databases">
        <authorList>
            <consortium name="Wellcome Sanger Institute Data Sharing"/>
        </authorList>
    </citation>
    <scope>NUCLEOTIDE SEQUENCE [LARGE SCALE GENOMIC DNA]</scope>
</reference>
<reference evidence="4" key="3">
    <citation type="submission" date="2025-08" db="UniProtKB">
        <authorList>
            <consortium name="Ensembl"/>
        </authorList>
    </citation>
    <scope>IDENTIFICATION</scope>
</reference>
<protein>
    <recommendedName>
        <fullName evidence="6">Gamma-glutamylcyclotransferase</fullName>
    </recommendedName>
</protein>
<evidence type="ECO:0000313" key="4">
    <source>
        <dbReference type="Ensembl" id="ENSACLP00000007864.2"/>
    </source>
</evidence>
<evidence type="ECO:0000313" key="5">
    <source>
        <dbReference type="Proteomes" id="UP000265100"/>
    </source>
</evidence>
<keyword evidence="1" id="KW-0456">Lyase</keyword>
<evidence type="ECO:0008006" key="6">
    <source>
        <dbReference type="Google" id="ProtNLM"/>
    </source>
</evidence>
<dbReference type="PANTHER" id="PTHR12935">
    <property type="entry name" value="GAMMA-GLUTAMYLCYCLOTRANSFERASE"/>
    <property type="match status" value="1"/>
</dbReference>
<dbReference type="Ensembl" id="ENSACLT00000008045.2">
    <property type="protein sequence ID" value="ENSACLP00000007864.2"/>
    <property type="gene ID" value="ENSACLG00000005344.2"/>
</dbReference>
<feature type="binding site" evidence="3">
    <location>
        <position position="142"/>
    </location>
    <ligand>
        <name>substrate</name>
    </ligand>
</feature>
<dbReference type="InterPro" id="IPR036568">
    <property type="entry name" value="GGCT-like_sf"/>
</dbReference>
<name>A0A3P8NT01_ASTCA</name>
<proteinExistence type="predicted"/>
<dbReference type="GeneTree" id="ENSGT00500000044921"/>
<dbReference type="Proteomes" id="UP000265100">
    <property type="component" value="Chromosome 11"/>
</dbReference>
<dbReference type="Pfam" id="PF13772">
    <property type="entry name" value="AIG2_2"/>
    <property type="match status" value="1"/>
</dbReference>
<sequence length="199" mass="22421">CVFWQMPSILHGVGLQAQSPPVDRLMTTWRITTLSCTLAYGSNLLKERLQLKNPSATVHCVARTINWFLDHKGLASDRCPGDEVWGVVWRMNVSDLESLDSQENGHRSVQSGGVIGEDKGQDLNCRTYIMNSCVYASPSPQYLKVIVMGAEQNGLPKDYQEKLRAIKTNMYEGPLPMMAELERARRRAKEKVNHRSNDA</sequence>
<accession>A0A3P8NT01</accession>
<dbReference type="CDD" id="cd06661">
    <property type="entry name" value="GGCT_like"/>
    <property type="match status" value="1"/>
</dbReference>
<dbReference type="InterPro" id="IPR017939">
    <property type="entry name" value="G-Glutamylcylcotransferase"/>
</dbReference>
<dbReference type="Gene3D" id="3.10.490.10">
    <property type="entry name" value="Gamma-glutamyl cyclotransferase-like"/>
    <property type="match status" value="1"/>
</dbReference>
<dbReference type="PANTHER" id="PTHR12935:SF14">
    <property type="entry name" value="GAMMA-GLUTAMYLCYCLOTRANSFERASE"/>
    <property type="match status" value="1"/>
</dbReference>
<evidence type="ECO:0000256" key="1">
    <source>
        <dbReference type="ARBA" id="ARBA00023239"/>
    </source>
</evidence>
<evidence type="ECO:0000256" key="2">
    <source>
        <dbReference type="PIRSR" id="PIRSR617939-1"/>
    </source>
</evidence>
<reference evidence="4 5" key="1">
    <citation type="submission" date="2018-05" db="EMBL/GenBank/DDBJ databases">
        <authorList>
            <person name="Datahose"/>
        </authorList>
    </citation>
    <scope>NUCLEOTIDE SEQUENCE</scope>
</reference>
<feature type="active site" description="Proton acceptor" evidence="2">
    <location>
        <position position="103"/>
    </location>
</feature>